<dbReference type="OrthoDB" id="6180966at2759"/>
<feature type="transmembrane region" description="Helical" evidence="6">
    <location>
        <begin position="238"/>
        <end position="261"/>
    </location>
</feature>
<dbReference type="InterPro" id="IPR006202">
    <property type="entry name" value="Neur_chan_lig-bd"/>
</dbReference>
<dbReference type="FunFam" id="2.70.170.10:FF:000028">
    <property type="entry name" value="AcetylCholine Receptor"/>
    <property type="match status" value="1"/>
</dbReference>
<dbReference type="Pfam" id="PF02931">
    <property type="entry name" value="Neur_chan_LBD"/>
    <property type="match status" value="1"/>
</dbReference>
<protein>
    <recommendedName>
        <fullName evidence="12">Neurotransmitter-gated ion-channel ligand-binding domain-containing protein</fullName>
    </recommendedName>
</protein>
<dbReference type="PRINTS" id="PR00252">
    <property type="entry name" value="NRIONCHANNEL"/>
</dbReference>
<gene>
    <name evidence="10" type="ORF">MGAL_10B044712</name>
</gene>
<dbReference type="Gene3D" id="2.70.170.10">
    <property type="entry name" value="Neurotransmitter-gated ion-channel ligand-binding domain"/>
    <property type="match status" value="1"/>
</dbReference>
<evidence type="ECO:0000256" key="3">
    <source>
        <dbReference type="ARBA" id="ARBA00022989"/>
    </source>
</evidence>
<dbReference type="InterPro" id="IPR036719">
    <property type="entry name" value="Neuro-gated_channel_TM_sf"/>
</dbReference>
<evidence type="ECO:0000256" key="5">
    <source>
        <dbReference type="SAM" id="MobiDB-lite"/>
    </source>
</evidence>
<evidence type="ECO:0000256" key="6">
    <source>
        <dbReference type="SAM" id="Phobius"/>
    </source>
</evidence>
<evidence type="ECO:0000256" key="7">
    <source>
        <dbReference type="SAM" id="SignalP"/>
    </source>
</evidence>
<feature type="domain" description="Neurotransmitter-gated ion-channel transmembrane" evidence="9">
    <location>
        <begin position="244"/>
        <end position="449"/>
    </location>
</feature>
<evidence type="ECO:0000256" key="4">
    <source>
        <dbReference type="ARBA" id="ARBA00023136"/>
    </source>
</evidence>
<dbReference type="GO" id="GO:0004888">
    <property type="term" value="F:transmembrane signaling receptor activity"/>
    <property type="evidence" value="ECO:0007669"/>
    <property type="project" value="InterPro"/>
</dbReference>
<dbReference type="InterPro" id="IPR036734">
    <property type="entry name" value="Neur_chan_lig-bd_sf"/>
</dbReference>
<dbReference type="AlphaFoldDB" id="A0A8B6GZB3"/>
<feature type="region of interest" description="Disordered" evidence="5">
    <location>
        <begin position="433"/>
        <end position="492"/>
    </location>
</feature>
<dbReference type="SUPFAM" id="SSF63712">
    <property type="entry name" value="Nicotinic receptor ligand binding domain-like"/>
    <property type="match status" value="1"/>
</dbReference>
<evidence type="ECO:0000313" key="10">
    <source>
        <dbReference type="EMBL" id="VDI71081.1"/>
    </source>
</evidence>
<dbReference type="EMBL" id="UYJE01009191">
    <property type="protein sequence ID" value="VDI71081.1"/>
    <property type="molecule type" value="Genomic_DNA"/>
</dbReference>
<evidence type="ECO:0000313" key="11">
    <source>
        <dbReference type="Proteomes" id="UP000596742"/>
    </source>
</evidence>
<dbReference type="Proteomes" id="UP000596742">
    <property type="component" value="Unassembled WGS sequence"/>
</dbReference>
<dbReference type="GO" id="GO:0005230">
    <property type="term" value="F:extracellular ligand-gated monoatomic ion channel activity"/>
    <property type="evidence" value="ECO:0007669"/>
    <property type="project" value="InterPro"/>
</dbReference>
<feature type="transmembrane region" description="Helical" evidence="6">
    <location>
        <begin position="558"/>
        <end position="576"/>
    </location>
</feature>
<evidence type="ECO:0000256" key="1">
    <source>
        <dbReference type="ARBA" id="ARBA00004141"/>
    </source>
</evidence>
<evidence type="ECO:0000256" key="2">
    <source>
        <dbReference type="ARBA" id="ARBA00022692"/>
    </source>
</evidence>
<keyword evidence="7" id="KW-0732">Signal</keyword>
<name>A0A8B6GZB3_MYTGA</name>
<dbReference type="InterPro" id="IPR038050">
    <property type="entry name" value="Neuro_actylchol_rec"/>
</dbReference>
<evidence type="ECO:0000259" key="9">
    <source>
        <dbReference type="Pfam" id="PF02932"/>
    </source>
</evidence>
<feature type="signal peptide" evidence="7">
    <location>
        <begin position="1"/>
        <end position="20"/>
    </location>
</feature>
<dbReference type="SUPFAM" id="SSF90112">
    <property type="entry name" value="Neurotransmitter-gated ion-channel transmembrane pore"/>
    <property type="match status" value="1"/>
</dbReference>
<feature type="compositionally biased region" description="Basic and acidic residues" evidence="5">
    <location>
        <begin position="368"/>
        <end position="395"/>
    </location>
</feature>
<feature type="domain" description="Neurotransmitter-gated ion-channel ligand-binding" evidence="8">
    <location>
        <begin position="31"/>
        <end position="234"/>
    </location>
</feature>
<dbReference type="PANTHER" id="PTHR18945">
    <property type="entry name" value="NEUROTRANSMITTER GATED ION CHANNEL"/>
    <property type="match status" value="1"/>
</dbReference>
<dbReference type="CDD" id="cd18989">
    <property type="entry name" value="LGIC_ECD_cation"/>
    <property type="match status" value="1"/>
</dbReference>
<feature type="compositionally biased region" description="Polar residues" evidence="5">
    <location>
        <begin position="439"/>
        <end position="448"/>
    </location>
</feature>
<comment type="subcellular location">
    <subcellularLocation>
        <location evidence="1">Membrane</location>
        <topology evidence="1">Multi-pass membrane protein</topology>
    </subcellularLocation>
</comment>
<accession>A0A8B6GZB3</accession>
<dbReference type="InterPro" id="IPR006029">
    <property type="entry name" value="Neurotrans-gated_channel_TM"/>
</dbReference>
<organism evidence="10 11">
    <name type="scientific">Mytilus galloprovincialis</name>
    <name type="common">Mediterranean mussel</name>
    <dbReference type="NCBI Taxonomy" id="29158"/>
    <lineage>
        <taxon>Eukaryota</taxon>
        <taxon>Metazoa</taxon>
        <taxon>Spiralia</taxon>
        <taxon>Lophotrochozoa</taxon>
        <taxon>Mollusca</taxon>
        <taxon>Bivalvia</taxon>
        <taxon>Autobranchia</taxon>
        <taxon>Pteriomorphia</taxon>
        <taxon>Mytilida</taxon>
        <taxon>Mytiloidea</taxon>
        <taxon>Mytilidae</taxon>
        <taxon>Mytilinae</taxon>
        <taxon>Mytilus</taxon>
    </lineage>
</organism>
<evidence type="ECO:0008006" key="12">
    <source>
        <dbReference type="Google" id="ProtNLM"/>
    </source>
</evidence>
<dbReference type="Pfam" id="PF02932">
    <property type="entry name" value="Neur_chan_memb"/>
    <property type="match status" value="1"/>
</dbReference>
<evidence type="ECO:0000259" key="8">
    <source>
        <dbReference type="Pfam" id="PF02931"/>
    </source>
</evidence>
<proteinExistence type="predicted"/>
<comment type="caution">
    <text evidence="10">The sequence shown here is derived from an EMBL/GenBank/DDBJ whole genome shotgun (WGS) entry which is preliminary data.</text>
</comment>
<feature type="transmembrane region" description="Helical" evidence="6">
    <location>
        <begin position="297"/>
        <end position="324"/>
    </location>
</feature>
<keyword evidence="3 6" id="KW-1133">Transmembrane helix</keyword>
<keyword evidence="2 6" id="KW-0812">Transmembrane</keyword>
<keyword evidence="11" id="KW-1185">Reference proteome</keyword>
<feature type="chain" id="PRO_5032366841" description="Neurotransmitter-gated ion-channel ligand-binding domain-containing protein" evidence="7">
    <location>
        <begin position="21"/>
        <end position="585"/>
    </location>
</feature>
<dbReference type="InterPro" id="IPR006201">
    <property type="entry name" value="Neur_channel"/>
</dbReference>
<dbReference type="GO" id="GO:0016020">
    <property type="term" value="C:membrane"/>
    <property type="evidence" value="ECO:0007669"/>
    <property type="project" value="UniProtKB-SubCell"/>
</dbReference>
<feature type="transmembrane region" description="Helical" evidence="6">
    <location>
        <begin position="268"/>
        <end position="285"/>
    </location>
</feature>
<sequence length="585" mass="67258">MNWIFMLLFLANRFCSPVIGVGIDVNEVQILKKKLFENYDREIIPTTNTDQPILVLLSFFLLSDFELDMKQKALSTSVVFQISWKDELLTWNKTHHNGFDNLIVSLKSVWKPDVIILNSLKEKKVLTNDGDDTNYVTINSDGMIKWCVYVNLKTHCKVRMKFYPFETQECFIDITKSYIDDQSVTLKIANNSIDLERNDLNSEWEIFPIEASQQTFRHLERELTGLQLKIKMKRFKKFYTWNFLMPSMSLSIANCFTFVLPVKSNQKLSLCIFIFLANAVLIRLFNDSIPPVFETSLFGMLLWINLLLSGIGILLNIIITALYYRKSPKGVSPFCGNVTNWFKCKSKQQQSSEKNMKRYTKSVETQTDDIRNRDELLDNRETTPHPDETTVKKPYDTQTNDTNDENSANYLAKTSDIDVCNVNTELTSISDTFDEKHVQSSSKEQTSSVEKEDKSSETTRTNSPTETTPRTDSAYENVDIKLGPKSNTQRKNVPVVSEELPLTITNRDIKISMKDSDDTFIDHGAMKIKLCRESNHGFPDEGTTWSDVARNIDITSTCLLIITYGCVNGFFLYALLNETDIIYTF</sequence>
<feature type="compositionally biased region" description="Low complexity" evidence="5">
    <location>
        <begin position="458"/>
        <end position="471"/>
    </location>
</feature>
<reference evidence="10" key="1">
    <citation type="submission" date="2018-11" db="EMBL/GenBank/DDBJ databases">
        <authorList>
            <person name="Alioto T."/>
            <person name="Alioto T."/>
        </authorList>
    </citation>
    <scope>NUCLEOTIDE SEQUENCE</scope>
</reference>
<feature type="compositionally biased region" description="Polar residues" evidence="5">
    <location>
        <begin position="396"/>
        <end position="409"/>
    </location>
</feature>
<feature type="region of interest" description="Disordered" evidence="5">
    <location>
        <begin position="353"/>
        <end position="410"/>
    </location>
</feature>
<dbReference type="Gene3D" id="1.20.58.390">
    <property type="entry name" value="Neurotransmitter-gated ion-channel transmembrane domain"/>
    <property type="match status" value="1"/>
</dbReference>
<keyword evidence="4 6" id="KW-0472">Membrane</keyword>